<evidence type="ECO:0000313" key="3">
    <source>
        <dbReference type="Proteomes" id="UP001214638"/>
    </source>
</evidence>
<dbReference type="GeneID" id="94334972"/>
<proteinExistence type="predicted"/>
<evidence type="ECO:0000313" key="2">
    <source>
        <dbReference type="EMBL" id="KAK2197671.1"/>
    </source>
</evidence>
<dbReference type="AlphaFoldDB" id="A0AAD9PML7"/>
<protein>
    <submittedName>
        <fullName evidence="2">Uncharacterized protein</fullName>
    </submittedName>
</protein>
<evidence type="ECO:0000256" key="1">
    <source>
        <dbReference type="SAM" id="MobiDB-lite"/>
    </source>
</evidence>
<feature type="compositionally biased region" description="Low complexity" evidence="1">
    <location>
        <begin position="222"/>
        <end position="240"/>
    </location>
</feature>
<feature type="region of interest" description="Disordered" evidence="1">
    <location>
        <begin position="214"/>
        <end position="244"/>
    </location>
</feature>
<sequence length="341" mass="38687">MGLCPYDTNLYTEVRENKEQYIGHTILRSKYVDCDKNVAFISALQNMNISRELSVARSATASITNSTRLVNRATWSNNTSAPKIKAQNMTQNITSYKQGQNTVNYPITKGPVDKNSYISLMAKVPPQLTYSKLGPKENVRYMMLSKTPTYGNTFYKQPPVPTRSTILIKNHLNDTTPIACPASSILPPPSPQLQEETLYPELALDLNKLKQRQLPKEPVKQKGSVSCTKSSSMSNNKSTKITMGKPMHTYTSKYSDAVDKELERWHNSHNSTLIWKRLKRGVYNVGQMQVKIVKLNGTLYIKEHPFEKLPNQCVIQRFAQELQNSPMMQNELDQAKKVHAD</sequence>
<dbReference type="KEGG" id="bdw:94334972"/>
<keyword evidence="3" id="KW-1185">Reference proteome</keyword>
<dbReference type="EMBL" id="JALLKP010000001">
    <property type="protein sequence ID" value="KAK2197671.1"/>
    <property type="molecule type" value="Genomic_DNA"/>
</dbReference>
<gene>
    <name evidence="2" type="ORF">BdWA1_000674</name>
</gene>
<dbReference type="Proteomes" id="UP001214638">
    <property type="component" value="Unassembled WGS sequence"/>
</dbReference>
<organism evidence="2 3">
    <name type="scientific">Babesia duncani</name>
    <dbReference type="NCBI Taxonomy" id="323732"/>
    <lineage>
        <taxon>Eukaryota</taxon>
        <taxon>Sar</taxon>
        <taxon>Alveolata</taxon>
        <taxon>Apicomplexa</taxon>
        <taxon>Aconoidasida</taxon>
        <taxon>Piroplasmida</taxon>
        <taxon>Babesiidae</taxon>
        <taxon>Babesia</taxon>
    </lineage>
</organism>
<name>A0AAD9PML7_9APIC</name>
<dbReference type="RefSeq" id="XP_067804513.1">
    <property type="nucleotide sequence ID" value="XM_067945722.1"/>
</dbReference>
<reference evidence="2" key="1">
    <citation type="journal article" date="2023" name="Nat. Microbiol.">
        <title>Babesia duncani multi-omics identifies virulence factors and drug targets.</title>
        <authorList>
            <person name="Singh P."/>
            <person name="Lonardi S."/>
            <person name="Liang Q."/>
            <person name="Vydyam P."/>
            <person name="Khabirova E."/>
            <person name="Fang T."/>
            <person name="Gihaz S."/>
            <person name="Thekkiniath J."/>
            <person name="Munshi M."/>
            <person name="Abel S."/>
            <person name="Ciampossin L."/>
            <person name="Batugedara G."/>
            <person name="Gupta M."/>
            <person name="Lu X.M."/>
            <person name="Lenz T."/>
            <person name="Chakravarty S."/>
            <person name="Cornillot E."/>
            <person name="Hu Y."/>
            <person name="Ma W."/>
            <person name="Gonzalez L.M."/>
            <person name="Sanchez S."/>
            <person name="Estrada K."/>
            <person name="Sanchez-Flores A."/>
            <person name="Montero E."/>
            <person name="Harb O.S."/>
            <person name="Le Roch K.G."/>
            <person name="Mamoun C.B."/>
        </authorList>
    </citation>
    <scope>NUCLEOTIDE SEQUENCE</scope>
    <source>
        <strain evidence="2">WA1</strain>
    </source>
</reference>
<comment type="caution">
    <text evidence="2">The sequence shown here is derived from an EMBL/GenBank/DDBJ whole genome shotgun (WGS) entry which is preliminary data.</text>
</comment>
<accession>A0AAD9PML7</accession>